<proteinExistence type="predicted"/>
<dbReference type="AlphaFoldDB" id="A0A0A9HPK2"/>
<protein>
    <submittedName>
        <fullName evidence="1">Uncharacterized protein</fullName>
    </submittedName>
</protein>
<reference evidence="1" key="1">
    <citation type="submission" date="2014-09" db="EMBL/GenBank/DDBJ databases">
        <authorList>
            <person name="Magalhaes I.L.F."/>
            <person name="Oliveira U."/>
            <person name="Santos F.R."/>
            <person name="Vidigal T.H.D.A."/>
            <person name="Brescovit A.D."/>
            <person name="Santos A.J."/>
        </authorList>
    </citation>
    <scope>NUCLEOTIDE SEQUENCE</scope>
    <source>
        <tissue evidence="1">Shoot tissue taken approximately 20 cm above the soil surface</tissue>
    </source>
</reference>
<reference evidence="1" key="2">
    <citation type="journal article" date="2015" name="Data Brief">
        <title>Shoot transcriptome of the giant reed, Arundo donax.</title>
        <authorList>
            <person name="Barrero R.A."/>
            <person name="Guerrero F.D."/>
            <person name="Moolhuijzen P."/>
            <person name="Goolsby J.A."/>
            <person name="Tidwell J."/>
            <person name="Bellgard S.E."/>
            <person name="Bellgard M.I."/>
        </authorList>
    </citation>
    <scope>NUCLEOTIDE SEQUENCE</scope>
    <source>
        <tissue evidence="1">Shoot tissue taken approximately 20 cm above the soil surface</tissue>
    </source>
</reference>
<sequence>MDNAMMHQTPCVSHQRTEAFRQQCGNIEAAEEAKETSKTWQDVPCNIAHHILHQLGSLADTISFASVCHAELRHVSSSHPPGWWLLQRP</sequence>
<accession>A0A0A9HPK2</accession>
<evidence type="ECO:0000313" key="1">
    <source>
        <dbReference type="EMBL" id="JAE38612.1"/>
    </source>
</evidence>
<organism evidence="1">
    <name type="scientific">Arundo donax</name>
    <name type="common">Giant reed</name>
    <name type="synonym">Donax arundinaceus</name>
    <dbReference type="NCBI Taxonomy" id="35708"/>
    <lineage>
        <taxon>Eukaryota</taxon>
        <taxon>Viridiplantae</taxon>
        <taxon>Streptophyta</taxon>
        <taxon>Embryophyta</taxon>
        <taxon>Tracheophyta</taxon>
        <taxon>Spermatophyta</taxon>
        <taxon>Magnoliopsida</taxon>
        <taxon>Liliopsida</taxon>
        <taxon>Poales</taxon>
        <taxon>Poaceae</taxon>
        <taxon>PACMAD clade</taxon>
        <taxon>Arundinoideae</taxon>
        <taxon>Arundineae</taxon>
        <taxon>Arundo</taxon>
    </lineage>
</organism>
<name>A0A0A9HPK2_ARUDO</name>
<dbReference type="EMBL" id="GBRH01159284">
    <property type="protein sequence ID" value="JAE38612.1"/>
    <property type="molecule type" value="Transcribed_RNA"/>
</dbReference>